<evidence type="ECO:0000313" key="8">
    <source>
        <dbReference type="EMBL" id="OMJ74149.1"/>
    </source>
</evidence>
<protein>
    <recommendedName>
        <fullName evidence="7">Anoctamin transmembrane domain-containing protein</fullName>
    </recommendedName>
</protein>
<name>A0A1R2BBJ7_9CILI</name>
<dbReference type="InterPro" id="IPR007632">
    <property type="entry name" value="Anoctamin"/>
</dbReference>
<feature type="region of interest" description="Disordered" evidence="5">
    <location>
        <begin position="1"/>
        <end position="134"/>
    </location>
</feature>
<feature type="compositionally biased region" description="Polar residues" evidence="5">
    <location>
        <begin position="1"/>
        <end position="29"/>
    </location>
</feature>
<proteinExistence type="predicted"/>
<gene>
    <name evidence="8" type="ORF">SteCoe_27004</name>
</gene>
<feature type="transmembrane region" description="Helical" evidence="6">
    <location>
        <begin position="919"/>
        <end position="945"/>
    </location>
</feature>
<evidence type="ECO:0000256" key="4">
    <source>
        <dbReference type="ARBA" id="ARBA00023136"/>
    </source>
</evidence>
<keyword evidence="9" id="KW-1185">Reference proteome</keyword>
<feature type="compositionally biased region" description="Basic and acidic residues" evidence="5">
    <location>
        <begin position="114"/>
        <end position="124"/>
    </location>
</feature>
<dbReference type="Pfam" id="PF04547">
    <property type="entry name" value="Anoctamin"/>
    <property type="match status" value="1"/>
</dbReference>
<accession>A0A1R2BBJ7</accession>
<dbReference type="GO" id="GO:0005254">
    <property type="term" value="F:chloride channel activity"/>
    <property type="evidence" value="ECO:0007669"/>
    <property type="project" value="TreeGrafter"/>
</dbReference>
<feature type="compositionally biased region" description="Basic and acidic residues" evidence="5">
    <location>
        <begin position="48"/>
        <end position="62"/>
    </location>
</feature>
<keyword evidence="3 6" id="KW-1133">Transmembrane helix</keyword>
<dbReference type="InterPro" id="IPR049452">
    <property type="entry name" value="Anoctamin_TM"/>
</dbReference>
<dbReference type="Proteomes" id="UP000187209">
    <property type="component" value="Unassembled WGS sequence"/>
</dbReference>
<evidence type="ECO:0000256" key="6">
    <source>
        <dbReference type="SAM" id="Phobius"/>
    </source>
</evidence>
<keyword evidence="4 6" id="KW-0472">Membrane</keyword>
<dbReference type="PANTHER" id="PTHR12308">
    <property type="entry name" value="ANOCTAMIN"/>
    <property type="match status" value="1"/>
</dbReference>
<organism evidence="8 9">
    <name type="scientific">Stentor coeruleus</name>
    <dbReference type="NCBI Taxonomy" id="5963"/>
    <lineage>
        <taxon>Eukaryota</taxon>
        <taxon>Sar</taxon>
        <taxon>Alveolata</taxon>
        <taxon>Ciliophora</taxon>
        <taxon>Postciliodesmatophora</taxon>
        <taxon>Heterotrichea</taxon>
        <taxon>Heterotrichida</taxon>
        <taxon>Stentoridae</taxon>
        <taxon>Stentor</taxon>
    </lineage>
</organism>
<feature type="transmembrane region" description="Helical" evidence="6">
    <location>
        <begin position="720"/>
        <end position="745"/>
    </location>
</feature>
<evidence type="ECO:0000256" key="1">
    <source>
        <dbReference type="ARBA" id="ARBA00004141"/>
    </source>
</evidence>
<reference evidence="8 9" key="1">
    <citation type="submission" date="2016-11" db="EMBL/GenBank/DDBJ databases">
        <title>The macronuclear genome of Stentor coeruleus: a giant cell with tiny introns.</title>
        <authorList>
            <person name="Slabodnick M."/>
            <person name="Ruby J.G."/>
            <person name="Reiff S.B."/>
            <person name="Swart E.C."/>
            <person name="Gosai S."/>
            <person name="Prabakaran S."/>
            <person name="Witkowska E."/>
            <person name="Larue G.E."/>
            <person name="Fisher S."/>
            <person name="Freeman R.M."/>
            <person name="Gunawardena J."/>
            <person name="Chu W."/>
            <person name="Stover N.A."/>
            <person name="Gregory B.D."/>
            <person name="Nowacki M."/>
            <person name="Derisi J."/>
            <person name="Roy S.W."/>
            <person name="Marshall W.F."/>
            <person name="Sood P."/>
        </authorList>
    </citation>
    <scope>NUCLEOTIDE SEQUENCE [LARGE SCALE GENOMIC DNA]</scope>
    <source>
        <strain evidence="8">WM001</strain>
    </source>
</reference>
<feature type="transmembrane region" description="Helical" evidence="6">
    <location>
        <begin position="614"/>
        <end position="635"/>
    </location>
</feature>
<feature type="transmembrane region" description="Helical" evidence="6">
    <location>
        <begin position="1005"/>
        <end position="1023"/>
    </location>
</feature>
<dbReference type="GO" id="GO:0016020">
    <property type="term" value="C:membrane"/>
    <property type="evidence" value="ECO:0007669"/>
    <property type="project" value="UniProtKB-SubCell"/>
</dbReference>
<sequence length="1080" mass="124487">MDESYDSSPENKSFSQLDSGTARSGTTSKLPPIRPIKSPGKNPSSLLKDIEEARPLDPEEAKVAISSPKSPQKNQSIKHQTVPNSLEPVSEEIPKKCDPIPKVDLQKENCPASEEIKTKKKDVEAPPFDLNSDDKRQTVSNTIAEKEEIKQNCITGEVSAEMSLGRARLKDLFLGIFPEQVGKSRVPLSETIWDYALVFINPDFGSDDQKKITAVDAEQYYKNCFKARKQVSPQQQTLGFMNEISAFVDAYYALEDFEDGKKFKNGGSFEKAPNEEYIKKNGPAKDFLTLIYNAILVKLVEDLNLKVKQLISSNGQYIFYIISADDEDLAKEAERTRYRKELELGLCDLISLIPCDNALRPFHMLKSPANIKEIFKKIKPFFSKALELTKNTEKIKYKYDPVGVTPEHWEMYLQYLIILSDEIPKIEEKITHHKHKMLLFKTLLKDALLRVNIGKRKNEKLRDLWSRMNIDSPFAPFAEYRRPDDSNKDELSTLWKNYQIDESGKRSLFKNAERIRLICSYIYNQVSLNALEENDIIIAHYPFHNNWMLTGHSNRLIENIAPDEEVLKIMLLDIKKKTTNSLIDSWSTSFFNQKIPSGKVRNYFGEKIALYFEFLRYFQCNLFFPGIVGLIVFIIQKAFDIAHPSVLTVNAFYCIFISIWGTVFLEVWKRKESSFAIIWGQTEFEKIEIPRPQFKGELRRSPITDDMEEIYYSEKRRYKYFFLAGSVTILIILMVLAIVASLIILKARDDMIYNEINFAGPVCSIVNAIQIQLFNVIYTKLVKILTNLENHRTQNQYEDSLILKTFAFQFVNSFNSLVYIAFIKCKVSGDDSEVCLDELYTQLISIVLVSYAKNLIELGLPYGKYLYNKWRKRKVTSTEHELEISDLRLDLESQLLLDTYVSMETDGTIEDYLELAIQFGYLTLFSLAFPLSTSLLFIGLYLEMLTDKLKILKLSRRPIPLAIKDIGTWYSIFSMISALSIISNTALFCFTAPTFRNWQGAADNSYLIFVVVVAALFIFRGQLMNWIPDVEERFNVLLCRHEFIVEKYLRGSPAKIHEDLEMYDTHLYYGKGEGIDDNNS</sequence>
<feature type="compositionally biased region" description="Basic and acidic residues" evidence="5">
    <location>
        <begin position="92"/>
        <end position="107"/>
    </location>
</feature>
<comment type="subcellular location">
    <subcellularLocation>
        <location evidence="1">Membrane</location>
        <topology evidence="1">Multi-pass membrane protein</topology>
    </subcellularLocation>
</comment>
<dbReference type="PANTHER" id="PTHR12308:SF73">
    <property type="entry name" value="ANOCTAMIN"/>
    <property type="match status" value="1"/>
</dbReference>
<feature type="transmembrane region" description="Helical" evidence="6">
    <location>
        <begin position="966"/>
        <end position="993"/>
    </location>
</feature>
<evidence type="ECO:0000313" key="9">
    <source>
        <dbReference type="Proteomes" id="UP000187209"/>
    </source>
</evidence>
<dbReference type="AlphaFoldDB" id="A0A1R2BBJ7"/>
<keyword evidence="2 6" id="KW-0812">Transmembrane</keyword>
<comment type="caution">
    <text evidence="8">The sequence shown here is derived from an EMBL/GenBank/DDBJ whole genome shotgun (WGS) entry which is preliminary data.</text>
</comment>
<evidence type="ECO:0000256" key="2">
    <source>
        <dbReference type="ARBA" id="ARBA00022692"/>
    </source>
</evidence>
<evidence type="ECO:0000256" key="5">
    <source>
        <dbReference type="SAM" id="MobiDB-lite"/>
    </source>
</evidence>
<evidence type="ECO:0000256" key="3">
    <source>
        <dbReference type="ARBA" id="ARBA00022989"/>
    </source>
</evidence>
<evidence type="ECO:0000259" key="7">
    <source>
        <dbReference type="Pfam" id="PF04547"/>
    </source>
</evidence>
<feature type="transmembrane region" description="Helical" evidence="6">
    <location>
        <begin position="647"/>
        <end position="668"/>
    </location>
</feature>
<feature type="domain" description="Anoctamin transmembrane" evidence="7">
    <location>
        <begin position="600"/>
        <end position="1033"/>
    </location>
</feature>
<feature type="compositionally biased region" description="Polar residues" evidence="5">
    <location>
        <begin position="67"/>
        <end position="84"/>
    </location>
</feature>
<dbReference type="EMBL" id="MPUH01000771">
    <property type="protein sequence ID" value="OMJ74149.1"/>
    <property type="molecule type" value="Genomic_DNA"/>
</dbReference>
<dbReference type="OrthoDB" id="414468at2759"/>